<sequence length="239" mass="25240">MRKWQPCGDNDPESYGNLHGMHGRYRTNLTVSVEHAEEYYIRDPHDGSKETLAATSPLSAKGLFLQLTPAYSATYDCAGAGAGGTGGTAGGGTSGTGGGTTGELLLRYQLHVTSQSAAARPSTARRSNVSEDLPVDGTVYKEPPPPAAAAANTTGASVGKPRPGRRRSHQRRRELEVVGNPAPYMLNSQTDVHDQHDGSGGSHTYTVQRSFLVPTDLAHEAMEESGTADIAAGEFLDIF</sequence>
<reference evidence="3" key="1">
    <citation type="journal article" date="2016" name="Nat. Commun.">
        <title>The Gonium pectorale genome demonstrates co-option of cell cycle regulation during the evolution of multicellularity.</title>
        <authorList>
            <person name="Hanschen E.R."/>
            <person name="Marriage T.N."/>
            <person name="Ferris P.J."/>
            <person name="Hamaji T."/>
            <person name="Toyoda A."/>
            <person name="Fujiyama A."/>
            <person name="Neme R."/>
            <person name="Noguchi H."/>
            <person name="Minakuchi Y."/>
            <person name="Suzuki M."/>
            <person name="Kawai-Toyooka H."/>
            <person name="Smith D.R."/>
            <person name="Sparks H."/>
            <person name="Anderson J."/>
            <person name="Bakaric R."/>
            <person name="Luria V."/>
            <person name="Karger A."/>
            <person name="Kirschner M.W."/>
            <person name="Durand P.M."/>
            <person name="Michod R.E."/>
            <person name="Nozaki H."/>
            <person name="Olson B.J."/>
        </authorList>
    </citation>
    <scope>NUCLEOTIDE SEQUENCE [LARGE SCALE GENOMIC DNA]</scope>
    <source>
        <strain evidence="3">NIES-2863</strain>
    </source>
</reference>
<feature type="compositionally biased region" description="Low complexity" evidence="1">
    <location>
        <begin position="114"/>
        <end position="127"/>
    </location>
</feature>
<proteinExistence type="predicted"/>
<comment type="caution">
    <text evidence="2">The sequence shown here is derived from an EMBL/GenBank/DDBJ whole genome shotgun (WGS) entry which is preliminary data.</text>
</comment>
<evidence type="ECO:0000256" key="1">
    <source>
        <dbReference type="SAM" id="MobiDB-lite"/>
    </source>
</evidence>
<dbReference type="AlphaFoldDB" id="A0A150G195"/>
<feature type="region of interest" description="Disordered" evidence="1">
    <location>
        <begin position="114"/>
        <end position="174"/>
    </location>
</feature>
<name>A0A150G195_GONPE</name>
<dbReference type="Proteomes" id="UP000075714">
    <property type="component" value="Unassembled WGS sequence"/>
</dbReference>
<protein>
    <submittedName>
        <fullName evidence="2">Uncharacterized protein</fullName>
    </submittedName>
</protein>
<evidence type="ECO:0000313" key="3">
    <source>
        <dbReference type="Proteomes" id="UP000075714"/>
    </source>
</evidence>
<feature type="region of interest" description="Disordered" evidence="1">
    <location>
        <begin position="1"/>
        <end position="20"/>
    </location>
</feature>
<feature type="compositionally biased region" description="Basic residues" evidence="1">
    <location>
        <begin position="162"/>
        <end position="172"/>
    </location>
</feature>
<evidence type="ECO:0000313" key="2">
    <source>
        <dbReference type="EMBL" id="KXZ43642.1"/>
    </source>
</evidence>
<keyword evidence="3" id="KW-1185">Reference proteome</keyword>
<gene>
    <name evidence="2" type="ORF">GPECTOR_84g318</name>
</gene>
<accession>A0A150G195</accession>
<organism evidence="2 3">
    <name type="scientific">Gonium pectorale</name>
    <name type="common">Green alga</name>
    <dbReference type="NCBI Taxonomy" id="33097"/>
    <lineage>
        <taxon>Eukaryota</taxon>
        <taxon>Viridiplantae</taxon>
        <taxon>Chlorophyta</taxon>
        <taxon>core chlorophytes</taxon>
        <taxon>Chlorophyceae</taxon>
        <taxon>CS clade</taxon>
        <taxon>Chlamydomonadales</taxon>
        <taxon>Volvocaceae</taxon>
        <taxon>Gonium</taxon>
    </lineage>
</organism>
<dbReference type="EMBL" id="LSYV01000085">
    <property type="protein sequence ID" value="KXZ43642.1"/>
    <property type="molecule type" value="Genomic_DNA"/>
</dbReference>